<protein>
    <recommendedName>
        <fullName evidence="7">Major facilitator superfamily (MFS) profile domain-containing protein</fullName>
    </recommendedName>
</protein>
<feature type="transmembrane region" description="Helical" evidence="6">
    <location>
        <begin position="327"/>
        <end position="345"/>
    </location>
</feature>
<accession>A0A0D2E679</accession>
<feature type="transmembrane region" description="Helical" evidence="6">
    <location>
        <begin position="414"/>
        <end position="434"/>
    </location>
</feature>
<dbReference type="OrthoDB" id="2962993at2759"/>
<reference evidence="8 9" key="1">
    <citation type="submission" date="2015-01" db="EMBL/GenBank/DDBJ databases">
        <title>The Genome Sequence of Fonsecaea pedrosoi CBS 271.37.</title>
        <authorList>
            <consortium name="The Broad Institute Genomics Platform"/>
            <person name="Cuomo C."/>
            <person name="de Hoog S."/>
            <person name="Gorbushina A."/>
            <person name="Stielow B."/>
            <person name="Teixiera M."/>
            <person name="Abouelleil A."/>
            <person name="Chapman S.B."/>
            <person name="Priest M."/>
            <person name="Young S.K."/>
            <person name="Wortman J."/>
            <person name="Nusbaum C."/>
            <person name="Birren B."/>
        </authorList>
    </citation>
    <scope>NUCLEOTIDE SEQUENCE [LARGE SCALE GENOMIC DNA]</scope>
    <source>
        <strain evidence="8 9">CBS 271.37</strain>
    </source>
</reference>
<keyword evidence="4 6" id="KW-1133">Transmembrane helix</keyword>
<keyword evidence="2" id="KW-0813">Transport</keyword>
<comment type="subcellular location">
    <subcellularLocation>
        <location evidence="1">Membrane</location>
        <topology evidence="1">Multi-pass membrane protein</topology>
    </subcellularLocation>
</comment>
<keyword evidence="9" id="KW-1185">Reference proteome</keyword>
<dbReference type="InterPro" id="IPR020846">
    <property type="entry name" value="MFS_dom"/>
</dbReference>
<dbReference type="EMBL" id="KN846969">
    <property type="protein sequence ID" value="KIW85546.1"/>
    <property type="molecule type" value="Genomic_DNA"/>
</dbReference>
<dbReference type="GeneID" id="25300428"/>
<sequence>MTETSNHSPLQDLGTVEPKLATATEKTVVDECKSVDTPGISTFYIDPVKERKLMRKFDFYAIGLLGLFYMSANLDRSNIGNAKVAGMDVDIGLVGNQFGTATTLLFATYVPFETPVAVLLKIVGAKPLLSVCAFSWGIACLGMGFIQDYKGLYACRLLIGAFEAGLIPCINVYLGLVYKKEERAKRSAVIFAFSACSSAFGGILAYGLCQLRGPGNFEGWRWLFVVEGLITIVLVPAFWFLFPTSPVDAWFLSPEEKQIMRARYDNDPHWGYDEKFSWTEVIKVIKDPKWYCFWIYQFSINISLYSFTTFLPSIISGLGYHGVKANLMTVPIYFWGMCWCLFIAWASDRSGYRGPFIAFHLLVLIIGYSILVSVKSLGVRYFGCFVVATAIYANTGTSLMWLNDNVARHFKRATMLGATTTLANTAGVAVGQIFTSDSAPRYLRGMYVAMGMAGVAFLAIVGMMIGIKVVNKRRREQLARAEEAGNPIPPQPELGDSDPHFIYKW</sequence>
<dbReference type="RefSeq" id="XP_013289354.1">
    <property type="nucleotide sequence ID" value="XM_013433900.1"/>
</dbReference>
<feature type="transmembrane region" description="Helical" evidence="6">
    <location>
        <begin position="380"/>
        <end position="402"/>
    </location>
</feature>
<dbReference type="PROSITE" id="PS50850">
    <property type="entry name" value="MFS"/>
    <property type="match status" value="1"/>
</dbReference>
<keyword evidence="5 6" id="KW-0472">Membrane</keyword>
<feature type="transmembrane region" description="Helical" evidence="6">
    <location>
        <begin position="188"/>
        <end position="208"/>
    </location>
</feature>
<evidence type="ECO:0000259" key="7">
    <source>
        <dbReference type="PROSITE" id="PS50850"/>
    </source>
</evidence>
<keyword evidence="3 6" id="KW-0812">Transmembrane</keyword>
<gene>
    <name evidence="8" type="ORF">Z517_00938</name>
</gene>
<dbReference type="VEuPathDB" id="FungiDB:Z517_00938"/>
<dbReference type="GO" id="GO:0022857">
    <property type="term" value="F:transmembrane transporter activity"/>
    <property type="evidence" value="ECO:0007669"/>
    <property type="project" value="InterPro"/>
</dbReference>
<dbReference type="Proteomes" id="UP000053029">
    <property type="component" value="Unassembled WGS sequence"/>
</dbReference>
<dbReference type="InterPro" id="IPR036259">
    <property type="entry name" value="MFS_trans_sf"/>
</dbReference>
<feature type="transmembrane region" description="Helical" evidence="6">
    <location>
        <begin position="57"/>
        <end position="74"/>
    </location>
</feature>
<evidence type="ECO:0000256" key="6">
    <source>
        <dbReference type="SAM" id="Phobius"/>
    </source>
</evidence>
<feature type="transmembrane region" description="Helical" evidence="6">
    <location>
        <begin position="94"/>
        <end position="112"/>
    </location>
</feature>
<organism evidence="8 9">
    <name type="scientific">Fonsecaea pedrosoi CBS 271.37</name>
    <dbReference type="NCBI Taxonomy" id="1442368"/>
    <lineage>
        <taxon>Eukaryota</taxon>
        <taxon>Fungi</taxon>
        <taxon>Dikarya</taxon>
        <taxon>Ascomycota</taxon>
        <taxon>Pezizomycotina</taxon>
        <taxon>Eurotiomycetes</taxon>
        <taxon>Chaetothyriomycetidae</taxon>
        <taxon>Chaetothyriales</taxon>
        <taxon>Herpotrichiellaceae</taxon>
        <taxon>Fonsecaea</taxon>
    </lineage>
</organism>
<dbReference type="InterPro" id="IPR011701">
    <property type="entry name" value="MFS"/>
</dbReference>
<feature type="transmembrane region" description="Helical" evidence="6">
    <location>
        <begin position="357"/>
        <end position="374"/>
    </location>
</feature>
<feature type="transmembrane region" description="Helical" evidence="6">
    <location>
        <begin position="158"/>
        <end position="176"/>
    </location>
</feature>
<dbReference type="FunFam" id="1.20.1250.20:FF:000013">
    <property type="entry name" value="MFS general substrate transporter"/>
    <property type="match status" value="1"/>
</dbReference>
<evidence type="ECO:0000256" key="1">
    <source>
        <dbReference type="ARBA" id="ARBA00004141"/>
    </source>
</evidence>
<dbReference type="PANTHER" id="PTHR43791:SF101">
    <property type="entry name" value="HIGH-AFFINITY NICOTINIC ACID TRANSPORTER"/>
    <property type="match status" value="1"/>
</dbReference>
<feature type="transmembrane region" description="Helical" evidence="6">
    <location>
        <begin position="124"/>
        <end position="146"/>
    </location>
</feature>
<feature type="transmembrane region" description="Helical" evidence="6">
    <location>
        <begin position="293"/>
        <end position="315"/>
    </location>
</feature>
<dbReference type="PANTHER" id="PTHR43791">
    <property type="entry name" value="PERMEASE-RELATED"/>
    <property type="match status" value="1"/>
</dbReference>
<evidence type="ECO:0000313" key="9">
    <source>
        <dbReference type="Proteomes" id="UP000053029"/>
    </source>
</evidence>
<dbReference type="Pfam" id="PF07690">
    <property type="entry name" value="MFS_1"/>
    <property type="match status" value="1"/>
</dbReference>
<dbReference type="GO" id="GO:0016020">
    <property type="term" value="C:membrane"/>
    <property type="evidence" value="ECO:0007669"/>
    <property type="project" value="UniProtKB-SubCell"/>
</dbReference>
<evidence type="ECO:0000313" key="8">
    <source>
        <dbReference type="EMBL" id="KIW85546.1"/>
    </source>
</evidence>
<dbReference type="HOGENOM" id="CLU_001265_0_1_1"/>
<dbReference type="SUPFAM" id="SSF103473">
    <property type="entry name" value="MFS general substrate transporter"/>
    <property type="match status" value="1"/>
</dbReference>
<evidence type="ECO:0000256" key="5">
    <source>
        <dbReference type="ARBA" id="ARBA00023136"/>
    </source>
</evidence>
<dbReference type="AlphaFoldDB" id="A0A0D2E679"/>
<feature type="domain" description="Major facilitator superfamily (MFS) profile" evidence="7">
    <location>
        <begin position="61"/>
        <end position="474"/>
    </location>
</feature>
<evidence type="ECO:0000256" key="3">
    <source>
        <dbReference type="ARBA" id="ARBA00022692"/>
    </source>
</evidence>
<proteinExistence type="predicted"/>
<evidence type="ECO:0000256" key="2">
    <source>
        <dbReference type="ARBA" id="ARBA00022448"/>
    </source>
</evidence>
<name>A0A0D2E679_9EURO</name>
<dbReference type="FunFam" id="1.20.1250.20:FF:000018">
    <property type="entry name" value="MFS transporter permease"/>
    <property type="match status" value="1"/>
</dbReference>
<feature type="transmembrane region" description="Helical" evidence="6">
    <location>
        <begin position="446"/>
        <end position="470"/>
    </location>
</feature>
<evidence type="ECO:0000256" key="4">
    <source>
        <dbReference type="ARBA" id="ARBA00022989"/>
    </source>
</evidence>
<dbReference type="Gene3D" id="1.20.1250.20">
    <property type="entry name" value="MFS general substrate transporter like domains"/>
    <property type="match status" value="2"/>
</dbReference>
<feature type="transmembrane region" description="Helical" evidence="6">
    <location>
        <begin position="220"/>
        <end position="242"/>
    </location>
</feature>